<keyword evidence="1" id="KW-0732">Signal</keyword>
<dbReference type="Gene3D" id="2.130.10.10">
    <property type="entry name" value="YVTN repeat-like/Quinoprotein amine dehydrogenase"/>
    <property type="match status" value="2"/>
</dbReference>
<evidence type="ECO:0000313" key="2">
    <source>
        <dbReference type="EMBL" id="RKR75078.1"/>
    </source>
</evidence>
<reference evidence="2 3" key="1">
    <citation type="submission" date="2018-10" db="EMBL/GenBank/DDBJ databases">
        <title>Sequencing the genomes of 1000 actinobacteria strains.</title>
        <authorList>
            <person name="Klenk H.-P."/>
        </authorList>
    </citation>
    <scope>NUCLEOTIDE SEQUENCE [LARGE SCALE GENOMIC DNA]</scope>
    <source>
        <strain evidence="2 3">DSM 17894</strain>
    </source>
</reference>
<gene>
    <name evidence="2" type="ORF">C8E83_2215</name>
</gene>
<feature type="chain" id="PRO_5019834962" evidence="1">
    <location>
        <begin position="36"/>
        <end position="725"/>
    </location>
</feature>
<feature type="signal peptide" evidence="1">
    <location>
        <begin position="1"/>
        <end position="35"/>
    </location>
</feature>
<comment type="caution">
    <text evidence="2">The sequence shown here is derived from an EMBL/GenBank/DDBJ whole genome shotgun (WGS) entry which is preliminary data.</text>
</comment>
<dbReference type="PANTHER" id="PTHR30032:SF8">
    <property type="entry name" value="GERMINATION-SPECIFIC N-ACETYLMURAMOYL-L-ALANINE AMIDASE"/>
    <property type="match status" value="1"/>
</dbReference>
<evidence type="ECO:0000256" key="1">
    <source>
        <dbReference type="SAM" id="SignalP"/>
    </source>
</evidence>
<sequence>MNTIRRRPTRLLTAGAAALLLVAGVTALGAAPASATTVISGQASHHDLPIKPTQLAASPDGTAIYAATNSPTILVIDPVTVTVKRTIVLPAPVTNIVVTSAGDIDSIALNSDASSSPESLYDIDPQTGSWVATPLPSGFLPWAWTVTPDGTTAVLAANTVDSDGVLSGSEDVVVHPQAGTLGAVTTLPNLVRPWEVAITPDGSEYMTVTEIDATKPRGHGGIALVDAASGSVLATLDSGTASSPTGALASPDGSRFFASFGRAAGEGTDIAPVLVIDTATSSIVSTIDVPGFYLGERNLGSGQETYPPSGGVVLAGDGSTVLATTDTHTAFIDPTTLDTHLVTWGDAENAPVVVPGSDDVYIDGDEFTTNGVASSTRRAYSSGLDFGSTIALPGDHDLFSPSASLDGAPGALAHLDLAAFLSSVNVDRIEGSDRYVTTSMVADASKSTNSGVLYLTSGEEYPDSLSAGPAVTHTDARLLLTTPTSLPQVDKSYLTYRPVKKVVIVGSTASISAKVQAQVRSVTHGKIPVVRIAGADRYATSRALIRNAFGSRLSHVWIATGRDFPDALATVSAASHENEPLLLVDGSRTTLDASTAAFLKGEGVSSITVVGAESSVTAGVMNGLQALAPTTRVAGQDRYATSQAVLDSAFGTSRSRVVLTSGANWPDALGGNQFAASLGAPMALVKPTCVPDPLAEQVAASPGHDVDLLGGLPSLNAEVGNFAAC</sequence>
<dbReference type="OrthoDB" id="5116373at2"/>
<dbReference type="AlphaFoldDB" id="A0A495II31"/>
<dbReference type="SUPFAM" id="SSF51004">
    <property type="entry name" value="C-terminal (heme d1) domain of cytochrome cd1-nitrite reductase"/>
    <property type="match status" value="1"/>
</dbReference>
<name>A0A495II31_9MICO</name>
<keyword evidence="3" id="KW-1185">Reference proteome</keyword>
<dbReference type="InterPro" id="IPR051922">
    <property type="entry name" value="Bact_Sporulation_Assoc"/>
</dbReference>
<dbReference type="Pfam" id="PF04122">
    <property type="entry name" value="CW_binding_2"/>
    <property type="match status" value="3"/>
</dbReference>
<dbReference type="PANTHER" id="PTHR30032">
    <property type="entry name" value="N-ACETYLMURAMOYL-L-ALANINE AMIDASE-RELATED"/>
    <property type="match status" value="1"/>
</dbReference>
<accession>A0A495II31</accession>
<organism evidence="2 3">
    <name type="scientific">Frondihabitans australicus</name>
    <dbReference type="NCBI Taxonomy" id="386892"/>
    <lineage>
        <taxon>Bacteria</taxon>
        <taxon>Bacillati</taxon>
        <taxon>Actinomycetota</taxon>
        <taxon>Actinomycetes</taxon>
        <taxon>Micrococcales</taxon>
        <taxon>Microbacteriaceae</taxon>
        <taxon>Frondihabitans</taxon>
    </lineage>
</organism>
<dbReference type="Gene3D" id="3.40.50.12090">
    <property type="match status" value="2"/>
</dbReference>
<dbReference type="InterPro" id="IPR015943">
    <property type="entry name" value="WD40/YVTN_repeat-like_dom_sf"/>
</dbReference>
<protein>
    <submittedName>
        <fullName evidence="2">Putative cell wall binding repeat protein</fullName>
    </submittedName>
</protein>
<dbReference type="RefSeq" id="WP_121369914.1">
    <property type="nucleotide sequence ID" value="NZ_RBKS01000001.1"/>
</dbReference>
<dbReference type="Proteomes" id="UP000280008">
    <property type="component" value="Unassembled WGS sequence"/>
</dbReference>
<proteinExistence type="predicted"/>
<dbReference type="EMBL" id="RBKS01000001">
    <property type="protein sequence ID" value="RKR75078.1"/>
    <property type="molecule type" value="Genomic_DNA"/>
</dbReference>
<evidence type="ECO:0000313" key="3">
    <source>
        <dbReference type="Proteomes" id="UP000280008"/>
    </source>
</evidence>
<dbReference type="InterPro" id="IPR007253">
    <property type="entry name" value="Cell_wall-bd_2"/>
</dbReference>
<dbReference type="InterPro" id="IPR011048">
    <property type="entry name" value="Haem_d1_sf"/>
</dbReference>